<name>D9PZU0_ACIS3</name>
<evidence type="ECO:0000259" key="1">
    <source>
        <dbReference type="Pfam" id="PF07754"/>
    </source>
</evidence>
<reference evidence="2 3" key="1">
    <citation type="journal article" date="2010" name="Appl. Environ. Microbiol.">
        <title>The genome sequence of the crenarchaeon Acidilobus saccharovorans supports a new order, Acidilobales, and suggests an important ecological role in terrestrial acidic hot springs.</title>
        <authorList>
            <person name="Mardanov A.V."/>
            <person name="Svetlitchnyi V.A."/>
            <person name="Beletsky A.V."/>
            <person name="Prokofeva M.I."/>
            <person name="Bonch-Osmolovskaya E.A."/>
            <person name="Ravin N.V."/>
            <person name="Skryabin K.G."/>
        </authorList>
    </citation>
    <scope>NUCLEOTIDE SEQUENCE [LARGE SCALE GENOMIC DNA]</scope>
    <source>
        <strain evidence="3">DSM 16705 / JCM 18335 / VKM B-2471 / 345-15</strain>
    </source>
</reference>
<sequence>MSVAAVRKIDMLDMVQPPVCTSCGRIIHPKEKAVAFYCPNCGKVLIWRCAKCRKQGTPYRCPNCGFVGP</sequence>
<dbReference type="GeneID" id="9498386"/>
<accession>D9PZU0</accession>
<dbReference type="InterPro" id="IPR011668">
    <property type="entry name" value="HVO_2753-like_ZBP"/>
</dbReference>
<proteinExistence type="predicted"/>
<dbReference type="HOGENOM" id="CLU_196471_1_0_2"/>
<dbReference type="EMBL" id="CP001742">
    <property type="protein sequence ID" value="ADL18578.1"/>
    <property type="molecule type" value="Genomic_DNA"/>
</dbReference>
<feature type="domain" description="Small zinc finger protein HVO-2753-like zinc-binding pocket" evidence="1">
    <location>
        <begin position="20"/>
        <end position="65"/>
    </location>
</feature>
<organism evidence="2 3">
    <name type="scientific">Acidilobus saccharovorans (strain DSM 16705 / JCM 18335 / VKM B-2471 / 345-15)</name>
    <dbReference type="NCBI Taxonomy" id="666510"/>
    <lineage>
        <taxon>Archaea</taxon>
        <taxon>Thermoproteota</taxon>
        <taxon>Thermoprotei</taxon>
        <taxon>Acidilobales</taxon>
        <taxon>Acidilobaceae</taxon>
        <taxon>Acidilobus</taxon>
    </lineage>
</organism>
<keyword evidence="3" id="KW-1185">Reference proteome</keyword>
<dbReference type="eggNOG" id="arCOG01989">
    <property type="taxonomic scope" value="Archaea"/>
</dbReference>
<dbReference type="PANTHER" id="PTHR40733">
    <property type="entry name" value="ZINC-RIBBON RNA-BINDING PROTEIN INVOLVED IN TRANSLATION-RELATED"/>
    <property type="match status" value="1"/>
</dbReference>
<evidence type="ECO:0000313" key="3">
    <source>
        <dbReference type="Proteomes" id="UP000000346"/>
    </source>
</evidence>
<dbReference type="PANTHER" id="PTHR40733:SF1">
    <property type="entry name" value="SMALL ZINC FINGER PROTEIN HVO-2753-LIKE ZINC-BINDING POCKET DOMAIN-CONTAINING PROTEIN"/>
    <property type="match status" value="1"/>
</dbReference>
<dbReference type="OrthoDB" id="35104at2157"/>
<dbReference type="Proteomes" id="UP000000346">
    <property type="component" value="Chromosome"/>
</dbReference>
<dbReference type="AlphaFoldDB" id="D9PZU0"/>
<dbReference type="RefSeq" id="WP_013266090.1">
    <property type="nucleotide sequence ID" value="NC_014374.1"/>
</dbReference>
<protein>
    <submittedName>
        <fullName evidence="2">Predicted Zn-ribbon RNA-binding protein</fullName>
    </submittedName>
</protein>
<dbReference type="STRING" id="666510.ASAC_0170"/>
<dbReference type="KEGG" id="asc:ASAC_0170"/>
<evidence type="ECO:0000313" key="2">
    <source>
        <dbReference type="EMBL" id="ADL18578.1"/>
    </source>
</evidence>
<dbReference type="InterPro" id="IPR044720">
    <property type="entry name" value="HVO_2753-like"/>
</dbReference>
<gene>
    <name evidence="2" type="ordered locus">ASAC_0170</name>
</gene>
<dbReference type="InParanoid" id="D9PZU0"/>
<dbReference type="NCBIfam" id="NF011481">
    <property type="entry name" value="PRK14890.1"/>
    <property type="match status" value="1"/>
</dbReference>
<dbReference type="Pfam" id="PF07754">
    <property type="entry name" value="HVO_2753_ZBP"/>
    <property type="match status" value="1"/>
</dbReference>